<feature type="chain" id="PRO_5045317571" description="Transporter" evidence="1">
    <location>
        <begin position="25"/>
        <end position="328"/>
    </location>
</feature>
<dbReference type="Proteomes" id="UP001055167">
    <property type="component" value="Unassembled WGS sequence"/>
</dbReference>
<reference evidence="2" key="2">
    <citation type="submission" date="2021-08" db="EMBL/GenBank/DDBJ databases">
        <authorList>
            <person name="Tani A."/>
            <person name="Ola A."/>
            <person name="Ogura Y."/>
            <person name="Katsura K."/>
            <person name="Hayashi T."/>
        </authorList>
    </citation>
    <scope>NUCLEOTIDE SEQUENCE</scope>
    <source>
        <strain evidence="2">KCTC 52305</strain>
    </source>
</reference>
<organism evidence="2 3">
    <name type="scientific">Methylobacterium crusticola</name>
    <dbReference type="NCBI Taxonomy" id="1697972"/>
    <lineage>
        <taxon>Bacteria</taxon>
        <taxon>Pseudomonadati</taxon>
        <taxon>Pseudomonadota</taxon>
        <taxon>Alphaproteobacteria</taxon>
        <taxon>Hyphomicrobiales</taxon>
        <taxon>Methylobacteriaceae</taxon>
        <taxon>Methylobacterium</taxon>
    </lineage>
</organism>
<accession>A0ABQ4R8Q6</accession>
<evidence type="ECO:0008006" key="4">
    <source>
        <dbReference type="Google" id="ProtNLM"/>
    </source>
</evidence>
<protein>
    <recommendedName>
        <fullName evidence="4">Transporter</fullName>
    </recommendedName>
</protein>
<sequence>MVKHWLAAGAAALSLGVTATASYAQTTTVPGEQVGLAVGAPLPEGVYAIDTFSWRRADGPNSPNVGVNIPVLVWSTPWKVFDSRIELVTAAPTLFVGTRNPAPIPNRDISWNVGTFVGSIFAWDLGNNVGFSYLFGAYLNDLNGDRGSLVGAGGGPFVLPQLASTTYRQGFALSYTGDGWNLTANLTHNFYLDPVGRFNGPVGSAIGSVFIADGLNLDLTATKKFGKFEIGAIGYGTVDLPASTRDLLRTVNGPAYTKGGRFAVGGLLGYDFGPFTAQVYVARDVATTALDANGRKNYQTDGWFRLVAPLYTVAAAAPPPSAPIIRKY</sequence>
<keyword evidence="1" id="KW-0732">Signal</keyword>
<gene>
    <name evidence="2" type="ORF">OPKNFCMD_5950</name>
</gene>
<keyword evidence="3" id="KW-1185">Reference proteome</keyword>
<evidence type="ECO:0000256" key="1">
    <source>
        <dbReference type="SAM" id="SignalP"/>
    </source>
</evidence>
<dbReference type="EMBL" id="BPQH01000026">
    <property type="protein sequence ID" value="GJD53179.1"/>
    <property type="molecule type" value="Genomic_DNA"/>
</dbReference>
<proteinExistence type="predicted"/>
<evidence type="ECO:0000313" key="2">
    <source>
        <dbReference type="EMBL" id="GJD53179.1"/>
    </source>
</evidence>
<reference evidence="2" key="1">
    <citation type="journal article" date="2021" name="Front. Microbiol.">
        <title>Comprehensive Comparative Genomics and Phenotyping of Methylobacterium Species.</title>
        <authorList>
            <person name="Alessa O."/>
            <person name="Ogura Y."/>
            <person name="Fujitani Y."/>
            <person name="Takami H."/>
            <person name="Hayashi T."/>
            <person name="Sahin N."/>
            <person name="Tani A."/>
        </authorList>
    </citation>
    <scope>NUCLEOTIDE SEQUENCE</scope>
    <source>
        <strain evidence="2">KCTC 52305</strain>
    </source>
</reference>
<name>A0ABQ4R8Q6_9HYPH</name>
<evidence type="ECO:0000313" key="3">
    <source>
        <dbReference type="Proteomes" id="UP001055167"/>
    </source>
</evidence>
<feature type="signal peptide" evidence="1">
    <location>
        <begin position="1"/>
        <end position="24"/>
    </location>
</feature>
<dbReference type="RefSeq" id="WP_128560685.1">
    <property type="nucleotide sequence ID" value="NZ_BPQH01000026.1"/>
</dbReference>
<comment type="caution">
    <text evidence="2">The sequence shown here is derived from an EMBL/GenBank/DDBJ whole genome shotgun (WGS) entry which is preliminary data.</text>
</comment>